<dbReference type="InterPro" id="IPR032879">
    <property type="entry name" value="FixG_C"/>
</dbReference>
<reference evidence="5 6" key="1">
    <citation type="submission" date="2016-10" db="EMBL/GenBank/DDBJ databases">
        <authorList>
            <person name="de Groot N.N."/>
        </authorList>
    </citation>
    <scope>NUCLEOTIDE SEQUENCE [LARGE SCALE GENOMIC DNA]</scope>
    <source>
        <strain evidence="5 6">DSM 21633</strain>
    </source>
</reference>
<dbReference type="InterPro" id="IPR008757">
    <property type="entry name" value="Peptidase_M6-like_domain"/>
</dbReference>
<name>A0A1H9JTV0_9BACI</name>
<keyword evidence="5" id="KW-0482">Metalloprotease</keyword>
<keyword evidence="5" id="KW-0378">Hydrolase</keyword>
<organism evidence="5 6">
    <name type="scientific">Piscibacillus halophilus</name>
    <dbReference type="NCBI Taxonomy" id="571933"/>
    <lineage>
        <taxon>Bacteria</taxon>
        <taxon>Bacillati</taxon>
        <taxon>Bacillota</taxon>
        <taxon>Bacilli</taxon>
        <taxon>Bacillales</taxon>
        <taxon>Bacillaceae</taxon>
        <taxon>Piscibacillus</taxon>
    </lineage>
</organism>
<feature type="signal peptide" evidence="2">
    <location>
        <begin position="1"/>
        <end position="25"/>
    </location>
</feature>
<keyword evidence="2" id="KW-0732">Signal</keyword>
<dbReference type="EMBL" id="FOES01000033">
    <property type="protein sequence ID" value="SEQ90240.1"/>
    <property type="molecule type" value="Genomic_DNA"/>
</dbReference>
<dbReference type="GO" id="GO:0008237">
    <property type="term" value="F:metallopeptidase activity"/>
    <property type="evidence" value="ECO:0007669"/>
    <property type="project" value="UniProtKB-KW"/>
</dbReference>
<dbReference type="AlphaFoldDB" id="A0A1H9JTV0"/>
<sequence length="676" mass="76454">MKLVKISVSLLLSLLLIFSSTISFAETQNTSDQGTPGLTDFPDPIDDESWVLPREMTWDDYRPIPGIDWNNSDLIDPELEIKGAIILVDFPDQKFILSQPEGSDPAGNPVGVGEIPRDDLPQWWEDYLNTPQEINNYSTIDGYWKENSFGKWSVDLTSFGVYEMDHYYWQYGMNEFGQQENIPEGYDTYSIMDHAIEAAQEDLDASGEEYDFTFIVHAGYGESDIWQQFGEMMFDRPEDIPDEFGPPAYLKEQHPELENWANTRYVPWTSWWAAAAPWPRANIRDGISVQGESSGMAVFAHEFGHIMNLYDNYNNPYADPVSRTYSGPWELMSRGSFNGPGGNHTRWTIPSYEGASSPSHHMLRNKIKQGYLTDDQYINVDRDELEHTGPVFADILTRSIPSGEEFGREGIYGLNIEMVDYTPRNYLEDDYRADMQRGERWYDNYTIEVVDRIGHDSFQTDAGVLLAKTKNSEASPNIWVIDAHPEDIEEVDFVRPDGTEQLMSLGDYQQLSNSLFKAGTAEGVVNEYVDIYNRLHFYILDKITAEDGALSYRVAVRHLDGSGPYERGISVEKSTVKHAAPGKIAEYNFSVTNTGEETDIFRLDIATEADLETKLLNNFVEVDAGETVDVPVYVELPDPGKQLKPSELTFTASSETDEDQVDTASVRVGPGKGNGR</sequence>
<evidence type="ECO:0000256" key="1">
    <source>
        <dbReference type="SAM" id="MobiDB-lite"/>
    </source>
</evidence>
<evidence type="ECO:0000259" key="4">
    <source>
        <dbReference type="Pfam" id="PF11614"/>
    </source>
</evidence>
<feature type="chain" id="PRO_5011738109" evidence="2">
    <location>
        <begin position="26"/>
        <end position="676"/>
    </location>
</feature>
<feature type="domain" description="FixG C-terminal immunoglobulin-like" evidence="4">
    <location>
        <begin position="587"/>
        <end position="664"/>
    </location>
</feature>
<evidence type="ECO:0000256" key="2">
    <source>
        <dbReference type="SAM" id="SignalP"/>
    </source>
</evidence>
<dbReference type="OrthoDB" id="5165286at2"/>
<keyword evidence="6" id="KW-1185">Reference proteome</keyword>
<evidence type="ECO:0000313" key="6">
    <source>
        <dbReference type="Proteomes" id="UP000199427"/>
    </source>
</evidence>
<proteinExistence type="predicted"/>
<keyword evidence="5" id="KW-0645">Protease</keyword>
<dbReference type="GO" id="GO:0006508">
    <property type="term" value="P:proteolysis"/>
    <property type="evidence" value="ECO:0007669"/>
    <property type="project" value="UniProtKB-KW"/>
</dbReference>
<accession>A0A1H9JTV0</accession>
<dbReference type="Gene3D" id="2.60.40.10">
    <property type="entry name" value="Immunoglobulins"/>
    <property type="match status" value="1"/>
</dbReference>
<dbReference type="InterPro" id="IPR013783">
    <property type="entry name" value="Ig-like_fold"/>
</dbReference>
<dbReference type="RefSeq" id="WP_091774729.1">
    <property type="nucleotide sequence ID" value="NZ_FOES01000033.1"/>
</dbReference>
<feature type="domain" description="Peptidase M6-like" evidence="3">
    <location>
        <begin position="289"/>
        <end position="343"/>
    </location>
</feature>
<feature type="region of interest" description="Disordered" evidence="1">
    <location>
        <begin position="643"/>
        <end position="676"/>
    </location>
</feature>
<dbReference type="STRING" id="571933.SAMN05216362_1339"/>
<dbReference type="Proteomes" id="UP000199427">
    <property type="component" value="Unassembled WGS sequence"/>
</dbReference>
<protein>
    <submittedName>
        <fullName evidence="5">M6 family metalloprotease domain-containing protein</fullName>
    </submittedName>
</protein>
<dbReference type="Pfam" id="PF11614">
    <property type="entry name" value="FixG_C"/>
    <property type="match status" value="1"/>
</dbReference>
<dbReference type="Pfam" id="PF05547">
    <property type="entry name" value="Peptidase_M6"/>
    <property type="match status" value="1"/>
</dbReference>
<gene>
    <name evidence="5" type="ORF">SAMN05216362_1339</name>
</gene>
<evidence type="ECO:0000313" key="5">
    <source>
        <dbReference type="EMBL" id="SEQ90240.1"/>
    </source>
</evidence>
<evidence type="ECO:0000259" key="3">
    <source>
        <dbReference type="Pfam" id="PF05547"/>
    </source>
</evidence>
<dbReference type="NCBIfam" id="TIGR03296">
    <property type="entry name" value="M6dom_TIGR03296"/>
    <property type="match status" value="1"/>
</dbReference>